<dbReference type="AlphaFoldDB" id="A0A9P1DZG1"/>
<evidence type="ECO:0000313" key="3">
    <source>
        <dbReference type="Proteomes" id="UP001152484"/>
    </source>
</evidence>
<comment type="caution">
    <text evidence="2">The sequence shown here is derived from an EMBL/GenBank/DDBJ whole genome shotgun (WGS) entry which is preliminary data.</text>
</comment>
<feature type="region of interest" description="Disordered" evidence="1">
    <location>
        <begin position="91"/>
        <end position="123"/>
    </location>
</feature>
<dbReference type="Proteomes" id="UP001152484">
    <property type="component" value="Unassembled WGS sequence"/>
</dbReference>
<feature type="compositionally biased region" description="Pro residues" evidence="1">
    <location>
        <begin position="96"/>
        <end position="111"/>
    </location>
</feature>
<organism evidence="2 3">
    <name type="scientific">Cuscuta europaea</name>
    <name type="common">European dodder</name>
    <dbReference type="NCBI Taxonomy" id="41803"/>
    <lineage>
        <taxon>Eukaryota</taxon>
        <taxon>Viridiplantae</taxon>
        <taxon>Streptophyta</taxon>
        <taxon>Embryophyta</taxon>
        <taxon>Tracheophyta</taxon>
        <taxon>Spermatophyta</taxon>
        <taxon>Magnoliopsida</taxon>
        <taxon>eudicotyledons</taxon>
        <taxon>Gunneridae</taxon>
        <taxon>Pentapetalae</taxon>
        <taxon>asterids</taxon>
        <taxon>lamiids</taxon>
        <taxon>Solanales</taxon>
        <taxon>Convolvulaceae</taxon>
        <taxon>Cuscuteae</taxon>
        <taxon>Cuscuta</taxon>
        <taxon>Cuscuta subgen. Cuscuta</taxon>
    </lineage>
</organism>
<dbReference type="EMBL" id="CAMAPE010000005">
    <property type="protein sequence ID" value="CAH9067167.1"/>
    <property type="molecule type" value="Genomic_DNA"/>
</dbReference>
<evidence type="ECO:0000313" key="2">
    <source>
        <dbReference type="EMBL" id="CAH9067167.1"/>
    </source>
</evidence>
<sequence>MLAVQFPSQDSRPIIMSPRISFSHDVSPADMRDIAPAAEHQNIRQSSPPPLSSSEFNFCVLRERFDHFSSADELFLDGKILPTEIKRGMGQQRKVFPPPPPHPLPPQPLPPLQKQRWKLGRSSSLSCGTGTLCPLPLMSRSNSTGSSSPITKRNYQKVSSSSTKQSQNVSTGHHHQKPPLKKLMNYSGMGINPVLNIPPGSFFRLPSFFSGGKDKNRKK</sequence>
<accession>A0A9P1DZG1</accession>
<feature type="region of interest" description="Disordered" evidence="1">
    <location>
        <begin position="136"/>
        <end position="182"/>
    </location>
</feature>
<evidence type="ECO:0000256" key="1">
    <source>
        <dbReference type="SAM" id="MobiDB-lite"/>
    </source>
</evidence>
<proteinExistence type="predicted"/>
<feature type="compositionally biased region" description="Low complexity" evidence="1">
    <location>
        <begin position="157"/>
        <end position="171"/>
    </location>
</feature>
<dbReference type="OrthoDB" id="1621429at2759"/>
<name>A0A9P1DZG1_CUSEU</name>
<dbReference type="PANTHER" id="PTHR36757">
    <property type="entry name" value="BNAANNG22500D PROTEIN"/>
    <property type="match status" value="1"/>
</dbReference>
<gene>
    <name evidence="2" type="ORF">CEURO_LOCUS2485</name>
</gene>
<protein>
    <submittedName>
        <fullName evidence="2">Uncharacterized protein</fullName>
    </submittedName>
</protein>
<feature type="compositionally biased region" description="Polar residues" evidence="1">
    <location>
        <begin position="139"/>
        <end position="153"/>
    </location>
</feature>
<dbReference type="PANTHER" id="PTHR36757:SF1">
    <property type="entry name" value="GENOME ASSEMBLY, CHROMOSOME: A04"/>
    <property type="match status" value="1"/>
</dbReference>
<keyword evidence="3" id="KW-1185">Reference proteome</keyword>
<reference evidence="2" key="1">
    <citation type="submission" date="2022-07" db="EMBL/GenBank/DDBJ databases">
        <authorList>
            <person name="Macas J."/>
            <person name="Novak P."/>
            <person name="Neumann P."/>
        </authorList>
    </citation>
    <scope>NUCLEOTIDE SEQUENCE</scope>
</reference>